<keyword evidence="2 5" id="KW-0436">Ligase</keyword>
<dbReference type="Gene3D" id="3.30.300.30">
    <property type="match status" value="1"/>
</dbReference>
<name>A0A9X2EQK7_9GAMM</name>
<dbReference type="InterPro" id="IPR025110">
    <property type="entry name" value="AMP-bd_C"/>
</dbReference>
<evidence type="ECO:0000256" key="1">
    <source>
        <dbReference type="ARBA" id="ARBA00006432"/>
    </source>
</evidence>
<dbReference type="Proteomes" id="UP001139028">
    <property type="component" value="Unassembled WGS sequence"/>
</dbReference>
<dbReference type="Pfam" id="PF13193">
    <property type="entry name" value="AMP-binding_C"/>
    <property type="match status" value="1"/>
</dbReference>
<organism evidence="5 6">
    <name type="scientific">Microbulbifer okhotskensis</name>
    <dbReference type="NCBI Taxonomy" id="2926617"/>
    <lineage>
        <taxon>Bacteria</taxon>
        <taxon>Pseudomonadati</taxon>
        <taxon>Pseudomonadota</taxon>
        <taxon>Gammaproteobacteria</taxon>
        <taxon>Cellvibrionales</taxon>
        <taxon>Microbulbiferaceae</taxon>
        <taxon>Microbulbifer</taxon>
    </lineage>
</organism>
<dbReference type="AlphaFoldDB" id="A0A9X2EQK7"/>
<dbReference type="SUPFAM" id="SSF56801">
    <property type="entry name" value="Acetyl-CoA synthetase-like"/>
    <property type="match status" value="1"/>
</dbReference>
<keyword evidence="6" id="KW-1185">Reference proteome</keyword>
<evidence type="ECO:0000259" key="3">
    <source>
        <dbReference type="Pfam" id="PF00501"/>
    </source>
</evidence>
<dbReference type="Gene3D" id="3.40.50.12780">
    <property type="entry name" value="N-terminal domain of ligase-like"/>
    <property type="match status" value="1"/>
</dbReference>
<dbReference type="Pfam" id="PF00501">
    <property type="entry name" value="AMP-binding"/>
    <property type="match status" value="1"/>
</dbReference>
<dbReference type="PANTHER" id="PTHR43201:SF5">
    <property type="entry name" value="MEDIUM-CHAIN ACYL-COA LIGASE ACSF2, MITOCHONDRIAL"/>
    <property type="match status" value="1"/>
</dbReference>
<feature type="domain" description="AMP-binding enzyme C-terminal" evidence="4">
    <location>
        <begin position="425"/>
        <end position="500"/>
    </location>
</feature>
<accession>A0A9X2EQK7</accession>
<dbReference type="GO" id="GO:0031956">
    <property type="term" value="F:medium-chain fatty acid-CoA ligase activity"/>
    <property type="evidence" value="ECO:0007669"/>
    <property type="project" value="TreeGrafter"/>
</dbReference>
<dbReference type="InterPro" id="IPR042099">
    <property type="entry name" value="ANL_N_sf"/>
</dbReference>
<dbReference type="RefSeq" id="WP_252472289.1">
    <property type="nucleotide sequence ID" value="NZ_JALBWM010000150.1"/>
</dbReference>
<dbReference type="PROSITE" id="PS00455">
    <property type="entry name" value="AMP_BINDING"/>
    <property type="match status" value="1"/>
</dbReference>
<dbReference type="InterPro" id="IPR000873">
    <property type="entry name" value="AMP-dep_synth/lig_dom"/>
</dbReference>
<proteinExistence type="inferred from homology"/>
<dbReference type="EMBL" id="JALBWM010000150">
    <property type="protein sequence ID" value="MCO1336557.1"/>
    <property type="molecule type" value="Genomic_DNA"/>
</dbReference>
<dbReference type="PANTHER" id="PTHR43201">
    <property type="entry name" value="ACYL-COA SYNTHETASE"/>
    <property type="match status" value="1"/>
</dbReference>
<evidence type="ECO:0000313" key="5">
    <source>
        <dbReference type="EMBL" id="MCO1336557.1"/>
    </source>
</evidence>
<comment type="similarity">
    <text evidence="1">Belongs to the ATP-dependent AMP-binding enzyme family.</text>
</comment>
<comment type="caution">
    <text evidence="5">The sequence shown here is derived from an EMBL/GenBank/DDBJ whole genome shotgun (WGS) entry which is preliminary data.</text>
</comment>
<dbReference type="GO" id="GO:0006631">
    <property type="term" value="P:fatty acid metabolic process"/>
    <property type="evidence" value="ECO:0007669"/>
    <property type="project" value="TreeGrafter"/>
</dbReference>
<evidence type="ECO:0000313" key="6">
    <source>
        <dbReference type="Proteomes" id="UP001139028"/>
    </source>
</evidence>
<dbReference type="InterPro" id="IPR020845">
    <property type="entry name" value="AMP-binding_CS"/>
</dbReference>
<sequence length="519" mass="56931">MPIFSLQLLRPANLTNLILPALKSKPDEVALVSGSQVWTWRELQRDIDALALGLIAMGLGKGDRVASLMPNCGEILILYLACLKVGLVVVPLNYRYTPLEIDYALELSDAAVLIVSIERCEDIRLCKRVNDLKKGIVTFGDKIVNKRSFENLLYTDGQVVDVPLVDLNDSAFIFFTTGSTGKPKGVTHSQLSFGVNVASAAATFALSQEDIILPGSSLVHVMSLSPALAGLSLGAMVVVPNDFEGREILSLLRRYRPTILIMIPTPFISMVRDSSARCDDFISLRMCITGGDKLPVSLTDEFDHKTGLLIQEVYGLTEAPDCLFNQSLSSTKIGSIGTVSPGYSASLRDDKGREVPIGEDGNLWLRGVPMMTGYWRNLQATEEVFDGDWFDTGDIMRVDSEGYFWFCGRKKQIIVHDGSNLSPQEIECAIMAHPFVDLAGVVGVPDDIHGENVWAYIKLKKGVSVTSVRDVADFAIARIGYKAPIVIKILDDLPMSPIGKVDRIALRQIAEEHVGRERN</sequence>
<evidence type="ECO:0000259" key="4">
    <source>
        <dbReference type="Pfam" id="PF13193"/>
    </source>
</evidence>
<dbReference type="InterPro" id="IPR045851">
    <property type="entry name" value="AMP-bd_C_sf"/>
</dbReference>
<gene>
    <name evidence="5" type="ORF">MO867_19685</name>
</gene>
<evidence type="ECO:0000256" key="2">
    <source>
        <dbReference type="ARBA" id="ARBA00022598"/>
    </source>
</evidence>
<feature type="domain" description="AMP-dependent synthetase/ligase" evidence="3">
    <location>
        <begin position="23"/>
        <end position="375"/>
    </location>
</feature>
<protein>
    <submittedName>
        <fullName evidence="5">Acyl--CoA ligase</fullName>
    </submittedName>
</protein>
<reference evidence="5" key="1">
    <citation type="journal article" date="2022" name="Arch. Microbiol.">
        <title>Microbulbifer okhotskensis sp. nov., isolated from a deep bottom sediment of the Okhotsk Sea.</title>
        <authorList>
            <person name="Romanenko L."/>
            <person name="Kurilenko V."/>
            <person name="Otstavnykh N."/>
            <person name="Velansky P."/>
            <person name="Isaeva M."/>
            <person name="Mikhailov V."/>
        </authorList>
    </citation>
    <scope>NUCLEOTIDE SEQUENCE</scope>
    <source>
        <strain evidence="5">OS29</strain>
    </source>
</reference>